<proteinExistence type="predicted"/>
<evidence type="ECO:0000313" key="2">
    <source>
        <dbReference type="Proteomes" id="UP000887458"/>
    </source>
</evidence>
<sequence>MSRKLSIMIAVERDQHEKNEEIISVNVNEKKVMTMQIISDNVFIYFLPIQIFALKAGCSH</sequence>
<accession>A0ABQ8JRJ9</accession>
<reference evidence="1 2" key="1">
    <citation type="journal article" date="2018" name="J. Allergy Clin. Immunol.">
        <title>High-quality assembly of Dermatophagoides pteronyssinus genome and transcriptome reveals a wide range of novel allergens.</title>
        <authorList>
            <person name="Liu X.Y."/>
            <person name="Yang K.Y."/>
            <person name="Wang M.Q."/>
            <person name="Kwok J.S."/>
            <person name="Zeng X."/>
            <person name="Yang Z."/>
            <person name="Xiao X.J."/>
            <person name="Lau C.P."/>
            <person name="Li Y."/>
            <person name="Huang Z.M."/>
            <person name="Ba J.G."/>
            <person name="Yim A.K."/>
            <person name="Ouyang C.Y."/>
            <person name="Ngai S.M."/>
            <person name="Chan T.F."/>
            <person name="Leung E.L."/>
            <person name="Liu L."/>
            <person name="Liu Z.G."/>
            <person name="Tsui S.K."/>
        </authorList>
    </citation>
    <scope>NUCLEOTIDE SEQUENCE [LARGE SCALE GENOMIC DNA]</scope>
    <source>
        <strain evidence="1">Derp</strain>
    </source>
</reference>
<dbReference type="EMBL" id="NJHN03000021">
    <property type="protein sequence ID" value="KAH9425204.1"/>
    <property type="molecule type" value="Genomic_DNA"/>
</dbReference>
<protein>
    <submittedName>
        <fullName evidence="1">Uncharacterized protein</fullName>
    </submittedName>
</protein>
<evidence type="ECO:0000313" key="1">
    <source>
        <dbReference type="EMBL" id="KAH9425204.1"/>
    </source>
</evidence>
<gene>
    <name evidence="1" type="ORF">DERP_013435</name>
</gene>
<reference evidence="1 2" key="2">
    <citation type="journal article" date="2022" name="Mol. Biol. Evol.">
        <title>Comparative Genomics Reveals Insights into the Divergent Evolution of Astigmatic Mites and Household Pest Adaptations.</title>
        <authorList>
            <person name="Xiong Q."/>
            <person name="Wan A.T."/>
            <person name="Liu X."/>
            <person name="Fung C.S."/>
            <person name="Xiao X."/>
            <person name="Malainual N."/>
            <person name="Hou J."/>
            <person name="Wang L."/>
            <person name="Wang M."/>
            <person name="Yang K.Y."/>
            <person name="Cui Y."/>
            <person name="Leung E.L."/>
            <person name="Nong W."/>
            <person name="Shin S.K."/>
            <person name="Au S.W."/>
            <person name="Jeong K.Y."/>
            <person name="Chew F.T."/>
            <person name="Hui J.H."/>
            <person name="Leung T.F."/>
            <person name="Tungtrongchitr A."/>
            <person name="Zhong N."/>
            <person name="Liu Z."/>
            <person name="Tsui S.K."/>
        </authorList>
    </citation>
    <scope>NUCLEOTIDE SEQUENCE [LARGE SCALE GENOMIC DNA]</scope>
    <source>
        <strain evidence="1">Derp</strain>
    </source>
</reference>
<organism evidence="1 2">
    <name type="scientific">Dermatophagoides pteronyssinus</name>
    <name type="common">European house dust mite</name>
    <dbReference type="NCBI Taxonomy" id="6956"/>
    <lineage>
        <taxon>Eukaryota</taxon>
        <taxon>Metazoa</taxon>
        <taxon>Ecdysozoa</taxon>
        <taxon>Arthropoda</taxon>
        <taxon>Chelicerata</taxon>
        <taxon>Arachnida</taxon>
        <taxon>Acari</taxon>
        <taxon>Acariformes</taxon>
        <taxon>Sarcoptiformes</taxon>
        <taxon>Astigmata</taxon>
        <taxon>Psoroptidia</taxon>
        <taxon>Analgoidea</taxon>
        <taxon>Pyroglyphidae</taxon>
        <taxon>Dermatophagoidinae</taxon>
        <taxon>Dermatophagoides</taxon>
    </lineage>
</organism>
<keyword evidence="2" id="KW-1185">Reference proteome</keyword>
<name>A0ABQ8JRJ9_DERPT</name>
<comment type="caution">
    <text evidence="1">The sequence shown here is derived from an EMBL/GenBank/DDBJ whole genome shotgun (WGS) entry which is preliminary data.</text>
</comment>
<dbReference type="Proteomes" id="UP000887458">
    <property type="component" value="Unassembled WGS sequence"/>
</dbReference>